<organism evidence="1 2">
    <name type="scientific">Acanthoscelides obtectus</name>
    <name type="common">Bean weevil</name>
    <name type="synonym">Bruchus obtectus</name>
    <dbReference type="NCBI Taxonomy" id="200917"/>
    <lineage>
        <taxon>Eukaryota</taxon>
        <taxon>Metazoa</taxon>
        <taxon>Ecdysozoa</taxon>
        <taxon>Arthropoda</taxon>
        <taxon>Hexapoda</taxon>
        <taxon>Insecta</taxon>
        <taxon>Pterygota</taxon>
        <taxon>Neoptera</taxon>
        <taxon>Endopterygota</taxon>
        <taxon>Coleoptera</taxon>
        <taxon>Polyphaga</taxon>
        <taxon>Cucujiformia</taxon>
        <taxon>Chrysomeloidea</taxon>
        <taxon>Chrysomelidae</taxon>
        <taxon>Bruchinae</taxon>
        <taxon>Bruchini</taxon>
        <taxon>Acanthoscelides</taxon>
    </lineage>
</organism>
<dbReference type="AlphaFoldDB" id="A0A9P0MI22"/>
<dbReference type="OrthoDB" id="5839404at2759"/>
<accession>A0A9P0MI22</accession>
<comment type="caution">
    <text evidence="1">The sequence shown here is derived from an EMBL/GenBank/DDBJ whole genome shotgun (WGS) entry which is preliminary data.</text>
</comment>
<protein>
    <submittedName>
        <fullName evidence="1">Uncharacterized protein</fullName>
    </submittedName>
</protein>
<dbReference type="Proteomes" id="UP001152888">
    <property type="component" value="Unassembled WGS sequence"/>
</dbReference>
<name>A0A9P0MI22_ACAOB</name>
<dbReference type="EMBL" id="CAKOFQ010008516">
    <property type="protein sequence ID" value="CAH2014549.1"/>
    <property type="molecule type" value="Genomic_DNA"/>
</dbReference>
<gene>
    <name evidence="1" type="ORF">ACAOBT_LOCUS34193</name>
</gene>
<reference evidence="1" key="1">
    <citation type="submission" date="2022-03" db="EMBL/GenBank/DDBJ databases">
        <authorList>
            <person name="Sayadi A."/>
        </authorList>
    </citation>
    <scope>NUCLEOTIDE SEQUENCE</scope>
</reference>
<sequence>MANRLLTKTRWSDPRVEPAILQVWQGAVLEQTEENWDDDNYETYQPQLLGRPILKNIPLFLSRNERKQ</sequence>
<keyword evidence="2" id="KW-1185">Reference proteome</keyword>
<evidence type="ECO:0000313" key="2">
    <source>
        <dbReference type="Proteomes" id="UP001152888"/>
    </source>
</evidence>
<evidence type="ECO:0000313" key="1">
    <source>
        <dbReference type="EMBL" id="CAH2014549.1"/>
    </source>
</evidence>
<proteinExistence type="predicted"/>